<dbReference type="eggNOG" id="COG4997">
    <property type="taxonomic scope" value="Bacteria"/>
</dbReference>
<dbReference type="SUPFAM" id="SSF101386">
    <property type="entry name" value="all-alpha NTP pyrophosphatases"/>
    <property type="match status" value="1"/>
</dbReference>
<protein>
    <recommendedName>
        <fullName evidence="3">Nucleotide pyrophosphohydrolase</fullName>
    </recommendedName>
</protein>
<accession>K9WK35</accession>
<dbReference type="InterPro" id="IPR038735">
    <property type="entry name" value="MSMEG_1276-like_NTP-PPase_dom"/>
</dbReference>
<dbReference type="RefSeq" id="WP_015184255.1">
    <property type="nucleotide sequence ID" value="NC_019738.1"/>
</dbReference>
<name>K9WK35_9CYAN</name>
<dbReference type="Proteomes" id="UP000010471">
    <property type="component" value="Chromosome"/>
</dbReference>
<reference evidence="1 2" key="1">
    <citation type="submission" date="2012-06" db="EMBL/GenBank/DDBJ databases">
        <title>Finished chromosome of genome of Microcoleus sp. PCC 7113.</title>
        <authorList>
            <consortium name="US DOE Joint Genome Institute"/>
            <person name="Gugger M."/>
            <person name="Coursin T."/>
            <person name="Rippka R."/>
            <person name="Tandeau De Marsac N."/>
            <person name="Huntemann M."/>
            <person name="Wei C.-L."/>
            <person name="Han J."/>
            <person name="Detter J.C."/>
            <person name="Han C."/>
            <person name="Tapia R."/>
            <person name="Chen A."/>
            <person name="Kyrpides N."/>
            <person name="Mavromatis K."/>
            <person name="Markowitz V."/>
            <person name="Szeto E."/>
            <person name="Ivanova N."/>
            <person name="Pagani I."/>
            <person name="Pati A."/>
            <person name="Goodwin L."/>
            <person name="Nordberg H.P."/>
            <person name="Cantor M.N."/>
            <person name="Hua S.X."/>
            <person name="Woyke T."/>
            <person name="Kerfeld C.A."/>
        </authorList>
    </citation>
    <scope>NUCLEOTIDE SEQUENCE [LARGE SCALE GENOMIC DNA]</scope>
    <source>
        <strain evidence="1 2">PCC 7113</strain>
    </source>
</reference>
<gene>
    <name evidence="1" type="ORF">Mic7113_4426</name>
</gene>
<dbReference type="Pfam" id="PF01503">
    <property type="entry name" value="PRA-PH"/>
    <property type="match status" value="1"/>
</dbReference>
<evidence type="ECO:0000313" key="2">
    <source>
        <dbReference type="Proteomes" id="UP000010471"/>
    </source>
</evidence>
<dbReference type="EMBL" id="CP003630">
    <property type="protein sequence ID" value="AFZ20119.1"/>
    <property type="molecule type" value="Genomic_DNA"/>
</dbReference>
<dbReference type="CDD" id="cd11532">
    <property type="entry name" value="NTP-PPase_COG4997"/>
    <property type="match status" value="1"/>
</dbReference>
<dbReference type="AlphaFoldDB" id="K9WK35"/>
<evidence type="ECO:0000313" key="1">
    <source>
        <dbReference type="EMBL" id="AFZ20119.1"/>
    </source>
</evidence>
<dbReference type="OrthoDB" id="9813491at2"/>
<dbReference type="KEGG" id="mic:Mic7113_4426"/>
<keyword evidence="2" id="KW-1185">Reference proteome</keyword>
<evidence type="ECO:0008006" key="3">
    <source>
        <dbReference type="Google" id="ProtNLM"/>
    </source>
</evidence>
<organism evidence="1 2">
    <name type="scientific">Allocoleopsis franciscana PCC 7113</name>
    <dbReference type="NCBI Taxonomy" id="1173027"/>
    <lineage>
        <taxon>Bacteria</taxon>
        <taxon>Bacillati</taxon>
        <taxon>Cyanobacteriota</taxon>
        <taxon>Cyanophyceae</taxon>
        <taxon>Coleofasciculales</taxon>
        <taxon>Coleofasciculaceae</taxon>
        <taxon>Allocoleopsis</taxon>
        <taxon>Allocoleopsis franciscana</taxon>
    </lineage>
</organism>
<dbReference type="HOGENOM" id="CLU_142081_1_0_3"/>
<proteinExistence type="predicted"/>
<sequence>MRQEHNKLVRDGIPEIIRQAGNHCEVVLMSEVEFSQALREKLLEEAQEAVAASSENLVSELADLQEVIDALLRVYGIERKSLIKEQTRKRTERGGFEKRLRLLWTESS</sequence>
<dbReference type="InterPro" id="IPR021130">
    <property type="entry name" value="PRib-ATP_PPHydrolase-like"/>
</dbReference>